<keyword evidence="2" id="KW-0540">Nuclease</keyword>
<dbReference type="InterPro" id="IPR029052">
    <property type="entry name" value="Metallo-depent_PP-like"/>
</dbReference>
<evidence type="ECO:0000259" key="1">
    <source>
        <dbReference type="Pfam" id="PF00149"/>
    </source>
</evidence>
<sequence length="232" mass="26339">MMKTEKITNTSGFQTIQFLKTELQLLKEKAIWINDHRAILIADLHFGKAAHFRKSGIPIPEPIHFTDLEVIESLIQKWNPTDLFFLGDLFHSDWNGQWEVLMQFMVNFPRVQFHLVKGNHDVLPLAFYSNTPLQVHQETFKLGNLILSHEPMSKVEKEGVNICGHIHPGILLRGKARQHVRIPCFHFDGKTLIMPAFGNFTGLALVKPELGHAVWGVVQEKVIPILSGTAIG</sequence>
<dbReference type="Proteomes" id="UP001307705">
    <property type="component" value="Unassembled WGS sequence"/>
</dbReference>
<dbReference type="PANTHER" id="PTHR39323:SF1">
    <property type="entry name" value="BLR1149 PROTEIN"/>
    <property type="match status" value="1"/>
</dbReference>
<keyword evidence="2" id="KW-0255">Endonuclease</keyword>
<dbReference type="NCBIfam" id="TIGR04123">
    <property type="entry name" value="P_estr_lig_assc"/>
    <property type="match status" value="1"/>
</dbReference>
<organism evidence="2 3">
    <name type="scientific">Algoriphagus taiwanensis</name>
    <dbReference type="NCBI Taxonomy" id="1445656"/>
    <lineage>
        <taxon>Bacteria</taxon>
        <taxon>Pseudomonadati</taxon>
        <taxon>Bacteroidota</taxon>
        <taxon>Cytophagia</taxon>
        <taxon>Cytophagales</taxon>
        <taxon>Cyclobacteriaceae</taxon>
        <taxon>Algoriphagus</taxon>
    </lineage>
</organism>
<keyword evidence="3" id="KW-1185">Reference proteome</keyword>
<gene>
    <name evidence="2" type="primary">pdeM</name>
    <name evidence="2" type="ORF">Ataiwa_11380</name>
</gene>
<dbReference type="Gene3D" id="3.60.21.10">
    <property type="match status" value="1"/>
</dbReference>
<dbReference type="InterPro" id="IPR004843">
    <property type="entry name" value="Calcineurin-like_PHP"/>
</dbReference>
<dbReference type="GO" id="GO:0016874">
    <property type="term" value="F:ligase activity"/>
    <property type="evidence" value="ECO:0007669"/>
    <property type="project" value="UniProtKB-KW"/>
</dbReference>
<evidence type="ECO:0000313" key="3">
    <source>
        <dbReference type="Proteomes" id="UP001307705"/>
    </source>
</evidence>
<dbReference type="RefSeq" id="WP_338227663.1">
    <property type="nucleotide sequence ID" value="NZ_BTPE01000003.1"/>
</dbReference>
<dbReference type="SUPFAM" id="SSF56300">
    <property type="entry name" value="Metallo-dependent phosphatases"/>
    <property type="match status" value="1"/>
</dbReference>
<dbReference type="PANTHER" id="PTHR39323">
    <property type="entry name" value="BLR1149 PROTEIN"/>
    <property type="match status" value="1"/>
</dbReference>
<name>A0ABQ6PZ32_9BACT</name>
<accession>A0ABQ6PZ32</accession>
<protein>
    <submittedName>
        <fullName evidence="2">Ligase-associated DNA damage response endonuclease PdeM</fullName>
    </submittedName>
</protein>
<dbReference type="Pfam" id="PF00149">
    <property type="entry name" value="Metallophos"/>
    <property type="match status" value="1"/>
</dbReference>
<dbReference type="InterPro" id="IPR026336">
    <property type="entry name" value="PdeM-like"/>
</dbReference>
<feature type="domain" description="Calcineurin-like phosphoesterase" evidence="1">
    <location>
        <begin position="37"/>
        <end position="130"/>
    </location>
</feature>
<reference evidence="2 3" key="1">
    <citation type="submission" date="2023-08" db="EMBL/GenBank/DDBJ databases">
        <title>Draft genome sequence of Algoriphagus taiwanensis.</title>
        <authorList>
            <person name="Takatani N."/>
            <person name="Hosokawa M."/>
            <person name="Sawabe T."/>
        </authorList>
    </citation>
    <scope>NUCLEOTIDE SEQUENCE [LARGE SCALE GENOMIC DNA]</scope>
    <source>
        <strain evidence="2 3">JCM 19755</strain>
    </source>
</reference>
<dbReference type="GO" id="GO:0004519">
    <property type="term" value="F:endonuclease activity"/>
    <property type="evidence" value="ECO:0007669"/>
    <property type="project" value="UniProtKB-KW"/>
</dbReference>
<keyword evidence="2" id="KW-0378">Hydrolase</keyword>
<proteinExistence type="predicted"/>
<comment type="caution">
    <text evidence="2">The sequence shown here is derived from an EMBL/GenBank/DDBJ whole genome shotgun (WGS) entry which is preliminary data.</text>
</comment>
<evidence type="ECO:0000313" key="2">
    <source>
        <dbReference type="EMBL" id="GMQ32866.1"/>
    </source>
</evidence>
<dbReference type="EMBL" id="BTPE01000003">
    <property type="protein sequence ID" value="GMQ32866.1"/>
    <property type="molecule type" value="Genomic_DNA"/>
</dbReference>
<keyword evidence="2" id="KW-0436">Ligase</keyword>